<protein>
    <recommendedName>
        <fullName evidence="4 6">Phosphatase NudJ</fullName>
        <ecNumber evidence="6">3.6.1.-</ecNumber>
    </recommendedName>
</protein>
<dbReference type="PROSITE" id="PS51462">
    <property type="entry name" value="NUDIX"/>
    <property type="match status" value="1"/>
</dbReference>
<dbReference type="Pfam" id="PF00293">
    <property type="entry name" value="NUDIX"/>
    <property type="match status" value="1"/>
</dbReference>
<dbReference type="PROSITE" id="PS00893">
    <property type="entry name" value="NUDIX_BOX"/>
    <property type="match status" value="1"/>
</dbReference>
<name>A0A1I4VXT6_9NEIS</name>
<evidence type="ECO:0000256" key="1">
    <source>
        <dbReference type="ARBA" id="ARBA00001946"/>
    </source>
</evidence>
<dbReference type="RefSeq" id="WP_091190633.1">
    <property type="nucleotide sequence ID" value="NZ_FOVE01000002.1"/>
</dbReference>
<evidence type="ECO:0000256" key="2">
    <source>
        <dbReference type="ARBA" id="ARBA00007608"/>
    </source>
</evidence>
<organism evidence="8 9">
    <name type="scientific">Formivibrio citricus</name>
    <dbReference type="NCBI Taxonomy" id="83765"/>
    <lineage>
        <taxon>Bacteria</taxon>
        <taxon>Pseudomonadati</taxon>
        <taxon>Pseudomonadota</taxon>
        <taxon>Betaproteobacteria</taxon>
        <taxon>Neisseriales</taxon>
        <taxon>Chitinibacteraceae</taxon>
        <taxon>Formivibrio</taxon>
    </lineage>
</organism>
<dbReference type="EC" id="3.6.1.-" evidence="6"/>
<dbReference type="GO" id="GO:0017110">
    <property type="term" value="F:nucleoside diphosphate phosphatase activity"/>
    <property type="evidence" value="ECO:0007669"/>
    <property type="project" value="InterPro"/>
</dbReference>
<comment type="subunit">
    <text evidence="3 6">Monomer.</text>
</comment>
<accession>A0A1I4VXT6</accession>
<keyword evidence="9" id="KW-1185">Reference proteome</keyword>
<dbReference type="InterPro" id="IPR015797">
    <property type="entry name" value="NUDIX_hydrolase-like_dom_sf"/>
</dbReference>
<sequence length="150" mass="17353">MWKPNTTVAALVERDGRFLLVEERIHGELKLNQPAGHVDQGESILHACVREGLEETGHHLRPTALVGIYQWTPPERPELTYLRFAFAVDVLGEEPGYQLDEGIERPVWLTYDEIVARRDQHRSPLLMACIDDYFAGRRYPLDLIRDYDRA</sequence>
<dbReference type="OrthoDB" id="8594221at2"/>
<evidence type="ECO:0000259" key="7">
    <source>
        <dbReference type="PROSITE" id="PS51462"/>
    </source>
</evidence>
<evidence type="ECO:0000313" key="8">
    <source>
        <dbReference type="EMBL" id="SFN06032.1"/>
    </source>
</evidence>
<comment type="similarity">
    <text evidence="2 6">Belongs to the Nudix hydrolase family. NudJ subfamily.</text>
</comment>
<evidence type="ECO:0000256" key="4">
    <source>
        <dbReference type="ARBA" id="ARBA00015552"/>
    </source>
</evidence>
<dbReference type="STRING" id="83765.SAMN05660284_00436"/>
<dbReference type="PANTHER" id="PTHR43222:SF11">
    <property type="entry name" value="PHOSPHATASE NUDJ"/>
    <property type="match status" value="1"/>
</dbReference>
<keyword evidence="6" id="KW-0460">Magnesium</keyword>
<proteinExistence type="inferred from homology"/>
<evidence type="ECO:0000256" key="3">
    <source>
        <dbReference type="ARBA" id="ARBA00011245"/>
    </source>
</evidence>
<evidence type="ECO:0000313" key="9">
    <source>
        <dbReference type="Proteomes" id="UP000242869"/>
    </source>
</evidence>
<dbReference type="GO" id="GO:0017111">
    <property type="term" value="F:ribonucleoside triphosphate phosphatase activity"/>
    <property type="evidence" value="ECO:0007669"/>
    <property type="project" value="InterPro"/>
</dbReference>
<dbReference type="InterPro" id="IPR033713">
    <property type="entry name" value="NudJ"/>
</dbReference>
<evidence type="ECO:0000256" key="5">
    <source>
        <dbReference type="ARBA" id="ARBA00022801"/>
    </source>
</evidence>
<dbReference type="Gene3D" id="3.90.79.10">
    <property type="entry name" value="Nucleoside Triphosphate Pyrophosphohydrolase"/>
    <property type="match status" value="1"/>
</dbReference>
<dbReference type="CDD" id="cd03675">
    <property type="entry name" value="NUDIX_Hydrolase"/>
    <property type="match status" value="1"/>
</dbReference>
<comment type="cofactor">
    <cofactor evidence="1 6">
        <name>Mg(2+)</name>
        <dbReference type="ChEBI" id="CHEBI:18420"/>
    </cofactor>
</comment>
<dbReference type="GO" id="GO:0004787">
    <property type="term" value="F:thiamine diphosphate phosphatase activity"/>
    <property type="evidence" value="ECO:0007669"/>
    <property type="project" value="InterPro"/>
</dbReference>
<feature type="domain" description="Nudix hydrolase" evidence="7">
    <location>
        <begin position="1"/>
        <end position="131"/>
    </location>
</feature>
<evidence type="ECO:0000256" key="6">
    <source>
        <dbReference type="RuleBase" id="RU364043"/>
    </source>
</evidence>
<reference evidence="9" key="1">
    <citation type="submission" date="2016-10" db="EMBL/GenBank/DDBJ databases">
        <authorList>
            <person name="Varghese N."/>
            <person name="Submissions S."/>
        </authorList>
    </citation>
    <scope>NUCLEOTIDE SEQUENCE [LARGE SCALE GENOMIC DNA]</scope>
    <source>
        <strain evidence="9">DSM 6150</strain>
    </source>
</reference>
<dbReference type="SUPFAM" id="SSF55811">
    <property type="entry name" value="Nudix"/>
    <property type="match status" value="1"/>
</dbReference>
<dbReference type="EMBL" id="FOVE01000002">
    <property type="protein sequence ID" value="SFN06032.1"/>
    <property type="molecule type" value="Genomic_DNA"/>
</dbReference>
<gene>
    <name evidence="6" type="primary">nudJ</name>
    <name evidence="8" type="ORF">SAMN05660284_00436</name>
</gene>
<dbReference type="AlphaFoldDB" id="A0A1I4VXT6"/>
<keyword evidence="5 6" id="KW-0378">Hydrolase</keyword>
<dbReference type="PANTHER" id="PTHR43222">
    <property type="entry name" value="NUDIX HYDROLASE 23"/>
    <property type="match status" value="1"/>
</dbReference>
<dbReference type="Proteomes" id="UP000242869">
    <property type="component" value="Unassembled WGS sequence"/>
</dbReference>
<dbReference type="InterPro" id="IPR020084">
    <property type="entry name" value="NUDIX_hydrolase_CS"/>
</dbReference>
<dbReference type="InterPro" id="IPR000086">
    <property type="entry name" value="NUDIX_hydrolase_dom"/>
</dbReference>